<keyword evidence="2" id="KW-1185">Reference proteome</keyword>
<gene>
    <name evidence="1" type="ORF">F8O05_02000</name>
</gene>
<evidence type="ECO:0000313" key="1">
    <source>
        <dbReference type="EMBL" id="KAB1645050.1"/>
    </source>
</evidence>
<evidence type="ECO:0008006" key="3">
    <source>
        <dbReference type="Google" id="ProtNLM"/>
    </source>
</evidence>
<dbReference type="OrthoDB" id="4968093at2"/>
<dbReference type="SUPFAM" id="SSF54637">
    <property type="entry name" value="Thioesterase/thiol ester dehydrase-isomerase"/>
    <property type="match status" value="1"/>
</dbReference>
<reference evidence="1 2" key="1">
    <citation type="submission" date="2019-09" db="EMBL/GenBank/DDBJ databases">
        <title>Phylogeny of genus Pseudoclavibacter and closely related genus.</title>
        <authorList>
            <person name="Li Y."/>
        </authorList>
    </citation>
    <scope>NUCLEOTIDE SEQUENCE [LARGE SCALE GENOMIC DNA]</scope>
    <source>
        <strain evidence="1 2">KCTC 13959</strain>
    </source>
</reference>
<protein>
    <recommendedName>
        <fullName evidence="3">Thioesterase family protein</fullName>
    </recommendedName>
</protein>
<dbReference type="InterPro" id="IPR029069">
    <property type="entry name" value="HotDog_dom_sf"/>
</dbReference>
<dbReference type="RefSeq" id="WP_158051060.1">
    <property type="nucleotide sequence ID" value="NZ_WBKB01000001.1"/>
</dbReference>
<organism evidence="1 2">
    <name type="scientific">Gulosibacter chungangensis</name>
    <dbReference type="NCBI Taxonomy" id="979746"/>
    <lineage>
        <taxon>Bacteria</taxon>
        <taxon>Bacillati</taxon>
        <taxon>Actinomycetota</taxon>
        <taxon>Actinomycetes</taxon>
        <taxon>Micrococcales</taxon>
        <taxon>Microbacteriaceae</taxon>
        <taxon>Gulosibacter</taxon>
    </lineage>
</organism>
<sequence length="316" mass="34110">MSGYFERERTPDGEIFTPTTDAVSGWGAMVRGPAMTSLMARTVELAVVAQIGVDRVDVTDNSNSALDRSGETGGFIPTKTTFDLHSPLPLVPVTARATVLRDGRRLKLVDAELIHDGRVYARARSLWLKRDVVIDVSDNDAWTPSQRFSTPSAGPWNITDDGRIYWSERLDGEAETAAEAESRWSDQGFDHQNGARKAVWQFPVPTVVGEELTGFEVAANVCDVANLATGWGPKGLDFINADATLSLVRYPTSTEVGVTGIDRIAQHGVAIGTAALYDADGQFANAQVTQIVQPGGRIQFPDPAIDPSNKLTRPVG</sequence>
<comment type="caution">
    <text evidence="1">The sequence shown here is derived from an EMBL/GenBank/DDBJ whole genome shotgun (WGS) entry which is preliminary data.</text>
</comment>
<dbReference type="EMBL" id="WBKB01000001">
    <property type="protein sequence ID" value="KAB1645050.1"/>
    <property type="molecule type" value="Genomic_DNA"/>
</dbReference>
<dbReference type="Proteomes" id="UP000433493">
    <property type="component" value="Unassembled WGS sequence"/>
</dbReference>
<evidence type="ECO:0000313" key="2">
    <source>
        <dbReference type="Proteomes" id="UP000433493"/>
    </source>
</evidence>
<accession>A0A7J5BHF5</accession>
<dbReference type="AlphaFoldDB" id="A0A7J5BHF5"/>
<dbReference type="Gene3D" id="3.10.129.10">
    <property type="entry name" value="Hotdog Thioesterase"/>
    <property type="match status" value="1"/>
</dbReference>
<proteinExistence type="predicted"/>
<name>A0A7J5BHF5_9MICO</name>